<evidence type="ECO:0000313" key="1">
    <source>
        <dbReference type="EMBL" id="SPT68925.1"/>
    </source>
</evidence>
<keyword evidence="2" id="KW-1185">Reference proteome</keyword>
<dbReference type="RefSeq" id="WP_113743132.1">
    <property type="nucleotide sequence ID" value="NZ_UAPU01000006.1"/>
</dbReference>
<sequence>MILIILNSSIETNDFEHALELTLTMADMDIECMFMIMPEILDTIKNSSLDRVKKIRQLELFNVPTYALGNGSLKDEYMFIKMIDKTEFRKCIEQSEKVVTF</sequence>
<protein>
    <recommendedName>
        <fullName evidence="3">DsrE/DsrF-like family</fullName>
    </recommendedName>
</protein>
<reference evidence="1 2" key="1">
    <citation type="submission" date="2018-06" db="EMBL/GenBank/DDBJ databases">
        <authorList>
            <consortium name="Pathogen Informatics"/>
            <person name="Doyle S."/>
        </authorList>
    </citation>
    <scope>NUCLEOTIDE SEQUENCE [LARGE SCALE GENOMIC DNA]</scope>
    <source>
        <strain evidence="1 2">NCTC13093</strain>
    </source>
</reference>
<accession>A0A2X0X080</accession>
<dbReference type="AlphaFoldDB" id="A0A2X0X080"/>
<name>A0A2X0X080_9GAMM</name>
<organism evidence="1 2">
    <name type="scientific">Anaerobiospirillum thomasii</name>
    <dbReference type="NCBI Taxonomy" id="179995"/>
    <lineage>
        <taxon>Bacteria</taxon>
        <taxon>Pseudomonadati</taxon>
        <taxon>Pseudomonadota</taxon>
        <taxon>Gammaproteobacteria</taxon>
        <taxon>Aeromonadales</taxon>
        <taxon>Succinivibrionaceae</taxon>
        <taxon>Anaerobiospirillum</taxon>
    </lineage>
</organism>
<gene>
    <name evidence="1" type="ORF">NCTC13093_00275</name>
</gene>
<dbReference type="Proteomes" id="UP000250086">
    <property type="component" value="Unassembled WGS sequence"/>
</dbReference>
<evidence type="ECO:0000313" key="2">
    <source>
        <dbReference type="Proteomes" id="UP000250086"/>
    </source>
</evidence>
<proteinExistence type="predicted"/>
<evidence type="ECO:0008006" key="3">
    <source>
        <dbReference type="Google" id="ProtNLM"/>
    </source>
</evidence>
<dbReference type="EMBL" id="UAPV01000001">
    <property type="protein sequence ID" value="SPT68925.1"/>
    <property type="molecule type" value="Genomic_DNA"/>
</dbReference>